<proteinExistence type="predicted"/>
<evidence type="ECO:0000313" key="3">
    <source>
        <dbReference type="Proteomes" id="UP001235939"/>
    </source>
</evidence>
<dbReference type="PANTHER" id="PTHR13950">
    <property type="entry name" value="RABCONNECTIN-RELATED"/>
    <property type="match status" value="1"/>
</dbReference>
<feature type="compositionally biased region" description="Polar residues" evidence="1">
    <location>
        <begin position="83"/>
        <end position="93"/>
    </location>
</feature>
<dbReference type="PANTHER" id="PTHR13950:SF9">
    <property type="entry name" value="RABCONNECTIN-3A"/>
    <property type="match status" value="1"/>
</dbReference>
<name>A0ABY6KTW7_9ARAC</name>
<evidence type="ECO:0000313" key="2">
    <source>
        <dbReference type="EMBL" id="UYV72069.1"/>
    </source>
</evidence>
<organism evidence="2 3">
    <name type="scientific">Cordylochernes scorpioides</name>
    <dbReference type="NCBI Taxonomy" id="51811"/>
    <lineage>
        <taxon>Eukaryota</taxon>
        <taxon>Metazoa</taxon>
        <taxon>Ecdysozoa</taxon>
        <taxon>Arthropoda</taxon>
        <taxon>Chelicerata</taxon>
        <taxon>Arachnida</taxon>
        <taxon>Pseudoscorpiones</taxon>
        <taxon>Cheliferoidea</taxon>
        <taxon>Chernetidae</taxon>
        <taxon>Cordylochernes</taxon>
    </lineage>
</organism>
<evidence type="ECO:0000256" key="1">
    <source>
        <dbReference type="SAM" id="MobiDB-lite"/>
    </source>
</evidence>
<dbReference type="Proteomes" id="UP001235939">
    <property type="component" value="Chromosome 09"/>
</dbReference>
<sequence>MPYRLEMNRHQVLTGAANSGDHCFAVGTVEGVPFTHDQLIANQQRARGRISTNEKSRELMTMISDKKLKRRCARSSPVENHHSTNTAPSITNPIKSTQYTIHQDSPGFNRIVTESQQQSDKVNTNPTDSSIDRVVYSSRGSVVNMLVTSCRDNICRLWVQTLVPNDGLINAQQIEVLANTPRLQFQKNHKRIMTRLNHIK</sequence>
<dbReference type="InterPro" id="IPR052208">
    <property type="entry name" value="DmX-like/RAVE_component"/>
</dbReference>
<feature type="region of interest" description="Disordered" evidence="1">
    <location>
        <begin position="72"/>
        <end position="93"/>
    </location>
</feature>
<gene>
    <name evidence="2" type="ORF">LAZ67_9001717</name>
</gene>
<reference evidence="2 3" key="1">
    <citation type="submission" date="2022-01" db="EMBL/GenBank/DDBJ databases">
        <title>A chromosomal length assembly of Cordylochernes scorpioides.</title>
        <authorList>
            <person name="Zeh D."/>
            <person name="Zeh J."/>
        </authorList>
    </citation>
    <scope>NUCLEOTIDE SEQUENCE [LARGE SCALE GENOMIC DNA]</scope>
    <source>
        <strain evidence="2">IN4F17</strain>
        <tissue evidence="2">Whole Body</tissue>
    </source>
</reference>
<keyword evidence="3" id="KW-1185">Reference proteome</keyword>
<protein>
    <submittedName>
        <fullName evidence="2">DMXL1</fullName>
    </submittedName>
</protein>
<dbReference type="EMBL" id="CP092871">
    <property type="protein sequence ID" value="UYV72069.1"/>
    <property type="molecule type" value="Genomic_DNA"/>
</dbReference>
<accession>A0ABY6KTW7</accession>